<keyword evidence="3" id="KW-1185">Reference proteome</keyword>
<feature type="compositionally biased region" description="Polar residues" evidence="1">
    <location>
        <begin position="51"/>
        <end position="64"/>
    </location>
</feature>
<reference evidence="3" key="1">
    <citation type="submission" date="2017-11" db="EMBL/GenBank/DDBJ databases">
        <title>Phenotypic and genomic properties of facultatively anaerobic sulfur-reducing natronoarchaea from hypersaline soda lakes.</title>
        <authorList>
            <person name="Sorokin D.Y."/>
            <person name="Kublanov I.V."/>
            <person name="Roman P."/>
            <person name="Sinninghe Damste J.S."/>
            <person name="Golyshin P.N."/>
            <person name="Rojo D."/>
            <person name="Ciordia S."/>
            <person name="Mena M.D.C."/>
            <person name="Ferrer M."/>
            <person name="Messina E."/>
            <person name="Smedile F."/>
            <person name="La Spada G."/>
            <person name="La Cono V."/>
            <person name="Yakimov M.M."/>
        </authorList>
    </citation>
    <scope>NUCLEOTIDE SEQUENCE [LARGE SCALE GENOMIC DNA]</scope>
    <source>
        <strain evidence="3">AArc-Sl</strain>
    </source>
</reference>
<dbReference type="KEGG" id="hdf:AArcSl_0245"/>
<evidence type="ECO:0000313" key="2">
    <source>
        <dbReference type="EMBL" id="AUX07900.1"/>
    </source>
</evidence>
<sequence length="118" mass="13473">MSNTHERNQQVNVVVTEDQKARWKQHLDENGAEFQSLSHLIRQAVEKEVSSNEPDTQTQSGPTRDNSEVLEAIGRLDDKLQGFETRLASIENGVRHDPNVREVANQLFEHLPTKAVFR</sequence>
<organism evidence="2 3">
    <name type="scientific">Halalkaliarchaeum desulfuricum</name>
    <dbReference type="NCBI Taxonomy" id="2055893"/>
    <lineage>
        <taxon>Archaea</taxon>
        <taxon>Methanobacteriati</taxon>
        <taxon>Methanobacteriota</taxon>
        <taxon>Stenosarchaea group</taxon>
        <taxon>Halobacteria</taxon>
        <taxon>Halobacteriales</taxon>
        <taxon>Haloferacaceae</taxon>
        <taxon>Halalkaliarchaeum</taxon>
    </lineage>
</organism>
<dbReference type="AlphaFoldDB" id="A0A343TFM8"/>
<feature type="region of interest" description="Disordered" evidence="1">
    <location>
        <begin position="46"/>
        <end position="67"/>
    </location>
</feature>
<dbReference type="OrthoDB" id="351290at2157"/>
<accession>A0A343TFM8</accession>
<dbReference type="EMBL" id="CP025066">
    <property type="protein sequence ID" value="AUX07900.1"/>
    <property type="molecule type" value="Genomic_DNA"/>
</dbReference>
<gene>
    <name evidence="2" type="ORF">AArcSl_0245</name>
</gene>
<dbReference type="RefSeq" id="WP_119813933.1">
    <property type="nucleotide sequence ID" value="NZ_CP025066.1"/>
</dbReference>
<proteinExistence type="predicted"/>
<evidence type="ECO:0000313" key="3">
    <source>
        <dbReference type="Proteomes" id="UP000263012"/>
    </source>
</evidence>
<protein>
    <submittedName>
        <fullName evidence="2">Uncharacterized protein</fullName>
    </submittedName>
</protein>
<dbReference type="GeneID" id="37876581"/>
<dbReference type="Proteomes" id="UP000263012">
    <property type="component" value="Chromosome"/>
</dbReference>
<evidence type="ECO:0000256" key="1">
    <source>
        <dbReference type="SAM" id="MobiDB-lite"/>
    </source>
</evidence>
<name>A0A343TFM8_9EURY</name>